<dbReference type="CDD" id="cd02516">
    <property type="entry name" value="CDP-ME_synthetase"/>
    <property type="match status" value="1"/>
</dbReference>
<comment type="function">
    <text evidence="15">Bifunctional enzyme that catalyzes the formation of 4-diphosphocytidyl-2-C-methyl-D-erythritol from CTP and 2-C-methyl-D-erythritol 4-phosphate (MEP) (IspD), and catalyzes the conversion of 4-diphosphocytidyl-2-C-methyl-D-erythritol 2-phosphate (CDP-ME2P) to 2-C-methyl-D-erythritol 2,4-cyclodiphosphate (ME-CPP) with a corresponding release of cytidine 5-monophosphate (CMP) (IspF).</text>
</comment>
<feature type="region of interest" description="2-C-methyl-D-erythritol 2,4-cyclodiphosphate synthase" evidence="15">
    <location>
        <begin position="239"/>
        <end position="396"/>
    </location>
</feature>
<feature type="binding site" evidence="15">
    <location>
        <begin position="298"/>
        <end position="302"/>
    </location>
    <ligand>
        <name>4-CDP-2-C-methyl-D-erythritol 2-phosphate</name>
        <dbReference type="ChEBI" id="CHEBI:57919"/>
    </ligand>
</feature>
<dbReference type="InterPro" id="IPR018294">
    <property type="entry name" value="ISPD_synthase_CS"/>
</dbReference>
<dbReference type="Pfam" id="PF01128">
    <property type="entry name" value="IspD"/>
    <property type="match status" value="1"/>
</dbReference>
<evidence type="ECO:0000256" key="10">
    <source>
        <dbReference type="ARBA" id="ARBA00022695"/>
    </source>
</evidence>
<feature type="region of interest" description="2-C-methyl-D-erythritol 4-phosphate cytidylyltransferase" evidence="15">
    <location>
        <begin position="1"/>
        <end position="238"/>
    </location>
</feature>
<dbReference type="EC" id="2.7.7.60" evidence="15"/>
<organism evidence="17 18">
    <name type="scientific">Escherichia coli</name>
    <dbReference type="NCBI Taxonomy" id="562"/>
    <lineage>
        <taxon>Bacteria</taxon>
        <taxon>Pseudomonadati</taxon>
        <taxon>Pseudomonadota</taxon>
        <taxon>Gammaproteobacteria</taxon>
        <taxon>Enterobacterales</taxon>
        <taxon>Enterobacteriaceae</taxon>
        <taxon>Escherichia</taxon>
    </lineage>
</organism>
<dbReference type="InterPro" id="IPR029044">
    <property type="entry name" value="Nucleotide-diphossugar_trans"/>
</dbReference>
<evidence type="ECO:0000313" key="18">
    <source>
        <dbReference type="Proteomes" id="UP000254647"/>
    </source>
</evidence>
<feature type="binding site" evidence="15">
    <location>
        <position position="245"/>
    </location>
    <ligand>
        <name>a divalent metal cation</name>
        <dbReference type="ChEBI" id="CHEBI:60240"/>
    </ligand>
</feature>
<feature type="site" description="Transition state stabilizer" evidence="15">
    <location>
        <position position="27"/>
    </location>
</feature>
<proteinExistence type="inferred from homology"/>
<evidence type="ECO:0000256" key="6">
    <source>
        <dbReference type="ARBA" id="ARBA00008480"/>
    </source>
</evidence>
<feature type="binding site" evidence="15">
    <location>
        <position position="376"/>
    </location>
    <ligand>
        <name>4-CDP-2-C-methyl-D-erythritol 2-phosphate</name>
        <dbReference type="ChEBI" id="CHEBI:57919"/>
    </ligand>
</feature>
<dbReference type="GO" id="GO:0016114">
    <property type="term" value="P:terpenoid biosynthetic process"/>
    <property type="evidence" value="ECO:0007669"/>
    <property type="project" value="InterPro"/>
</dbReference>
<sequence length="396" mass="42666">MATTHLDVCAVVPAAGFGRRMQTECPKQYLSIGNQTILEHSVHALLAHPRVKRVVIAISPGDSRFAQLPLANHPRITVVDGGEERADSVLAGLKAAGDAQWVLVHDAARPCLHQDDLARLLALSETSRTGGILAAPVRDTMKRAEPGKNAIAHTVDRNGLWHALTPQFFPRELLHDCLTRALNEGATITDEASALEYCGFHPQLVEGRADNIKVTRPEDLALAEFYLTRTIPSGEYIMRIGHGFDVHAFGGEGPIIIGGVRIPYEKGLLAHSDGDVALHALTDALLGAAALGDIGKLFPDTDPAFKGADSRELLREAWRRIQAKGYALGNVDVTIIAQAPKMLPHIPQMRVFIAEDLGCHMDDVNVKATTTEKLGFTGRGEGIACEAVALLIKATK</sequence>
<dbReference type="InterPro" id="IPR026596">
    <property type="entry name" value="IspD/F"/>
</dbReference>
<comment type="pathway">
    <text evidence="5 15">Isoprenoid biosynthesis; isopentenyl diphosphate biosynthesis via DXP pathway; isopentenyl diphosphate from 1-deoxy-D-xylulose 5-phosphate: step 2/6.</text>
</comment>
<evidence type="ECO:0000256" key="8">
    <source>
        <dbReference type="ARBA" id="ARBA00011233"/>
    </source>
</evidence>
<dbReference type="NCBIfam" id="TIGR00151">
    <property type="entry name" value="ispF"/>
    <property type="match status" value="1"/>
</dbReference>
<evidence type="ECO:0000259" key="16">
    <source>
        <dbReference type="Pfam" id="PF02542"/>
    </source>
</evidence>
<feature type="site" description="Positions MEP for the nucleophilic attack" evidence="15">
    <location>
        <position position="157"/>
    </location>
</feature>
<dbReference type="InterPro" id="IPR036571">
    <property type="entry name" value="MECDP_synthase_sf"/>
</dbReference>
<evidence type="ECO:0000256" key="13">
    <source>
        <dbReference type="ARBA" id="ARBA00023239"/>
    </source>
</evidence>
<comment type="catalytic activity">
    <reaction evidence="1 15">
        <text>4-CDP-2-C-methyl-D-erythritol 2-phosphate = 2-C-methyl-D-erythritol 2,4-cyclic diphosphate + CMP</text>
        <dbReference type="Rhea" id="RHEA:23864"/>
        <dbReference type="ChEBI" id="CHEBI:57919"/>
        <dbReference type="ChEBI" id="CHEBI:58483"/>
        <dbReference type="ChEBI" id="CHEBI:60377"/>
        <dbReference type="EC" id="4.6.1.12"/>
    </reaction>
</comment>
<dbReference type="AlphaFoldDB" id="A0A376D3K9"/>
<evidence type="ECO:0000256" key="2">
    <source>
        <dbReference type="ARBA" id="ARBA00001282"/>
    </source>
</evidence>
<dbReference type="PROSITE" id="PS01350">
    <property type="entry name" value="ISPF"/>
    <property type="match status" value="1"/>
</dbReference>
<evidence type="ECO:0000256" key="15">
    <source>
        <dbReference type="HAMAP-Rule" id="MF_01520"/>
    </source>
</evidence>
<dbReference type="HAMAP" id="MF_00108">
    <property type="entry name" value="IspD"/>
    <property type="match status" value="1"/>
</dbReference>
<dbReference type="PROSITE" id="PS01295">
    <property type="entry name" value="ISPD"/>
    <property type="match status" value="1"/>
</dbReference>
<dbReference type="SUPFAM" id="SSF53448">
    <property type="entry name" value="Nucleotide-diphospho-sugar transferases"/>
    <property type="match status" value="1"/>
</dbReference>
<dbReference type="InterPro" id="IPR034683">
    <property type="entry name" value="IspD/TarI"/>
</dbReference>
<feature type="binding site" evidence="15">
    <location>
        <position position="279"/>
    </location>
    <ligand>
        <name>a divalent metal cation</name>
        <dbReference type="ChEBI" id="CHEBI:60240"/>
    </ligand>
</feature>
<keyword evidence="12 15" id="KW-0414">Isoprene biosynthesis</keyword>
<dbReference type="InterPro" id="IPR003526">
    <property type="entry name" value="MECDP_synthase"/>
</dbReference>
<dbReference type="Proteomes" id="UP000254647">
    <property type="component" value="Unassembled WGS sequence"/>
</dbReference>
<evidence type="ECO:0000256" key="4">
    <source>
        <dbReference type="ARBA" id="ARBA00004709"/>
    </source>
</evidence>
<keyword evidence="10 15" id="KW-0548">Nucleotidyltransferase</keyword>
<feature type="domain" description="2-C-methyl-D-erythritol 2,4-cyclodiphosphate synthase" evidence="16">
    <location>
        <begin position="238"/>
        <end position="391"/>
    </location>
</feature>
<dbReference type="PANTHER" id="PTHR43181:SF1">
    <property type="entry name" value="2-C-METHYL-D-ERYTHRITOL 2,4-CYCLODIPHOSPHATE SYNTHASE, CHLOROPLASTIC"/>
    <property type="match status" value="1"/>
</dbReference>
<feature type="site" description="Positions MEP for the nucleophilic attack" evidence="15">
    <location>
        <position position="213"/>
    </location>
</feature>
<reference evidence="17 18" key="1">
    <citation type="submission" date="2018-06" db="EMBL/GenBank/DDBJ databases">
        <authorList>
            <consortium name="Pathogen Informatics"/>
            <person name="Doyle S."/>
        </authorList>
    </citation>
    <scope>NUCLEOTIDE SEQUENCE [LARGE SCALE GENOMIC DNA]</scope>
    <source>
        <strain evidence="17 18">NCTC10767</strain>
    </source>
</reference>
<keyword evidence="13 15" id="KW-0456">Lyase</keyword>
<feature type="binding site" evidence="15">
    <location>
        <begin position="245"/>
        <end position="247"/>
    </location>
    <ligand>
        <name>4-CDP-2-C-methyl-D-erythritol 2-phosphate</name>
        <dbReference type="ChEBI" id="CHEBI:57919"/>
    </ligand>
</feature>
<dbReference type="InterPro" id="IPR020555">
    <property type="entry name" value="MECDP_synthase_CS"/>
</dbReference>
<evidence type="ECO:0000256" key="9">
    <source>
        <dbReference type="ARBA" id="ARBA00022679"/>
    </source>
</evidence>
<dbReference type="EMBL" id="UFXW01000004">
    <property type="protein sequence ID" value="STC81014.1"/>
    <property type="molecule type" value="Genomic_DNA"/>
</dbReference>
<feature type="site" description="Transition state stabilizer" evidence="15">
    <location>
        <position position="271"/>
    </location>
</feature>
<evidence type="ECO:0000256" key="14">
    <source>
        <dbReference type="ARBA" id="ARBA00023268"/>
    </source>
</evidence>
<dbReference type="EC" id="4.6.1.12" evidence="15"/>
<dbReference type="Gene3D" id="3.30.1330.50">
    <property type="entry name" value="2-C-methyl-D-erythritol 2,4-cyclodiphosphate synthase"/>
    <property type="match status" value="1"/>
</dbReference>
<dbReference type="NCBIfam" id="TIGR00453">
    <property type="entry name" value="ispD"/>
    <property type="match status" value="1"/>
</dbReference>
<evidence type="ECO:0000256" key="12">
    <source>
        <dbReference type="ARBA" id="ARBA00023229"/>
    </source>
</evidence>
<dbReference type="GO" id="GO:0050518">
    <property type="term" value="F:2-C-methyl-D-erythritol 4-phosphate cytidylyltransferase activity"/>
    <property type="evidence" value="ECO:0007669"/>
    <property type="project" value="UniProtKB-UniRule"/>
</dbReference>
<evidence type="ECO:0000256" key="7">
    <source>
        <dbReference type="ARBA" id="ARBA00009789"/>
    </source>
</evidence>
<evidence type="ECO:0000313" key="17">
    <source>
        <dbReference type="EMBL" id="STC81014.1"/>
    </source>
</evidence>
<dbReference type="GO" id="GO:0019288">
    <property type="term" value="P:isopentenyl diphosphate biosynthetic process, methylerythritol 4-phosphate pathway"/>
    <property type="evidence" value="ECO:0007669"/>
    <property type="project" value="UniProtKB-UniRule"/>
</dbReference>
<protein>
    <recommendedName>
        <fullName evidence="15">Bifunctional enzyme IspD/IspF</fullName>
    </recommendedName>
    <domain>
        <recommendedName>
            <fullName evidence="15">2-C-methyl-D-erythritol 4-phosphate cytidylyltransferase</fullName>
            <ecNumber evidence="15">2.7.7.60</ecNumber>
        </recommendedName>
        <alternativeName>
            <fullName evidence="15">4-diphosphocytidyl-2C-methyl-D-erythritol synthase</fullName>
        </alternativeName>
        <alternativeName>
            <fullName evidence="15">MEP cytidylyltransferase</fullName>
            <shortName evidence="15">MCT</shortName>
        </alternativeName>
    </domain>
    <domain>
        <recommendedName>
            <fullName evidence="15">2-C-methyl-D-erythritol 2,4-cyclodiphosphate synthase</fullName>
            <shortName evidence="15">MECDP-synthase</shortName>
            <shortName evidence="15">MECPP-synthase</shortName>
            <shortName evidence="15">MECPS</shortName>
            <ecNumber evidence="15">4.6.1.12</ecNumber>
        </recommendedName>
    </domain>
</protein>
<comment type="similarity">
    <text evidence="15">In the C-terminal section; belongs to the IspF family.</text>
</comment>
<comment type="catalytic activity">
    <reaction evidence="2 15">
        <text>2-C-methyl-D-erythritol 4-phosphate + CTP + H(+) = 4-CDP-2-C-methyl-D-erythritol + diphosphate</text>
        <dbReference type="Rhea" id="RHEA:13429"/>
        <dbReference type="ChEBI" id="CHEBI:15378"/>
        <dbReference type="ChEBI" id="CHEBI:33019"/>
        <dbReference type="ChEBI" id="CHEBI:37563"/>
        <dbReference type="ChEBI" id="CHEBI:57823"/>
        <dbReference type="ChEBI" id="CHEBI:58262"/>
        <dbReference type="EC" id="2.7.7.60"/>
    </reaction>
</comment>
<feature type="binding site" evidence="15">
    <location>
        <begin position="271"/>
        <end position="272"/>
    </location>
    <ligand>
        <name>4-CDP-2-C-methyl-D-erythritol 2-phosphate</name>
        <dbReference type="ChEBI" id="CHEBI:57919"/>
    </ligand>
</feature>
<feature type="site" description="Transition state stabilizer" evidence="15">
    <location>
        <position position="20"/>
    </location>
</feature>
<dbReference type="SUPFAM" id="SSF69765">
    <property type="entry name" value="IpsF-like"/>
    <property type="match status" value="1"/>
</dbReference>
<comment type="similarity">
    <text evidence="7">Belongs to the IspD/TarI cytidylyltransferase family. IspD subfamily.</text>
</comment>
<name>A0A376D3K9_ECOLX</name>
<keyword evidence="11 15" id="KW-0479">Metal-binding</keyword>
<feature type="binding site" evidence="15">
    <location>
        <position position="247"/>
    </location>
    <ligand>
        <name>a divalent metal cation</name>
        <dbReference type="ChEBI" id="CHEBI:60240"/>
    </ligand>
</feature>
<feature type="binding site" evidence="15">
    <location>
        <begin position="369"/>
        <end position="372"/>
    </location>
    <ligand>
        <name>4-CDP-2-C-methyl-D-erythritol 2-phosphate</name>
        <dbReference type="ChEBI" id="CHEBI:57919"/>
    </ligand>
</feature>
<dbReference type="GO" id="GO:0046872">
    <property type="term" value="F:metal ion binding"/>
    <property type="evidence" value="ECO:0007669"/>
    <property type="project" value="UniProtKB-KW"/>
</dbReference>
<comment type="similarity">
    <text evidence="15">In the N-terminal section; belongs to the IspD/TarI cytidylyltransferase family. IspD subfamily.</text>
</comment>
<dbReference type="PANTHER" id="PTHR43181">
    <property type="entry name" value="2-C-METHYL-D-ERYTHRITOL 2,4-CYCLODIPHOSPHATE SYNTHASE, CHLOROPLASTIC"/>
    <property type="match status" value="1"/>
</dbReference>
<accession>A0A376D3K9</accession>
<dbReference type="FunFam" id="3.30.1330.50:FF:000001">
    <property type="entry name" value="2-C-methyl-D-erythritol 2,4-cyclodiphosphate synthase"/>
    <property type="match status" value="1"/>
</dbReference>
<dbReference type="GO" id="GO:0008685">
    <property type="term" value="F:2-C-methyl-D-erythritol 2,4-cyclodiphosphate synthase activity"/>
    <property type="evidence" value="ECO:0007669"/>
    <property type="project" value="UniProtKB-UniRule"/>
</dbReference>
<dbReference type="HAMAP" id="MF_00107">
    <property type="entry name" value="IspF"/>
    <property type="match status" value="1"/>
</dbReference>
<feature type="binding site" evidence="15">
    <location>
        <position position="379"/>
    </location>
    <ligand>
        <name>4-CDP-2-C-methyl-D-erythritol 2-phosphate</name>
        <dbReference type="ChEBI" id="CHEBI:57919"/>
    </ligand>
</feature>
<comment type="subunit">
    <text evidence="8">Homotrimer.</text>
</comment>
<comment type="pathway">
    <text evidence="4 15">Isoprenoid biosynthesis; isopentenyl diphosphate biosynthesis via DXP pathway; isopentenyl diphosphate from 1-deoxy-D-xylulose 5-phosphate: step 4/6.</text>
</comment>
<dbReference type="Gene3D" id="3.90.550.10">
    <property type="entry name" value="Spore Coat Polysaccharide Biosynthesis Protein SpsA, Chain A"/>
    <property type="match status" value="1"/>
</dbReference>
<comment type="cofactor">
    <cofactor evidence="3 15">
        <name>a divalent metal cation</name>
        <dbReference type="ChEBI" id="CHEBI:60240"/>
    </cofactor>
</comment>
<comment type="similarity">
    <text evidence="6">Belongs to the IspF family.</text>
</comment>
<feature type="site" description="Transition state stabilizer" evidence="15">
    <location>
        <position position="370"/>
    </location>
</feature>
<evidence type="ECO:0000256" key="5">
    <source>
        <dbReference type="ARBA" id="ARBA00004787"/>
    </source>
</evidence>
<evidence type="ECO:0000256" key="3">
    <source>
        <dbReference type="ARBA" id="ARBA00001968"/>
    </source>
</evidence>
<gene>
    <name evidence="17" type="primary">ispD</name>
    <name evidence="15" type="synonym">ispDF</name>
    <name evidence="17" type="ORF">NCTC10767_02339</name>
</gene>
<evidence type="ECO:0000256" key="1">
    <source>
        <dbReference type="ARBA" id="ARBA00000200"/>
    </source>
</evidence>
<dbReference type="Pfam" id="PF02542">
    <property type="entry name" value="YgbB"/>
    <property type="match status" value="1"/>
</dbReference>
<dbReference type="CDD" id="cd00554">
    <property type="entry name" value="MECDP_synthase"/>
    <property type="match status" value="1"/>
</dbReference>
<dbReference type="InterPro" id="IPR001228">
    <property type="entry name" value="IspD"/>
</dbReference>
<dbReference type="FunFam" id="3.90.550.10:FF:000003">
    <property type="entry name" value="2-C-methyl-D-erythritol 4-phosphate cytidylyltransferase"/>
    <property type="match status" value="1"/>
</dbReference>
<feature type="binding site" evidence="15">
    <location>
        <begin position="293"/>
        <end position="295"/>
    </location>
    <ligand>
        <name>4-CDP-2-C-methyl-D-erythritol 2-phosphate</name>
        <dbReference type="ChEBI" id="CHEBI:57919"/>
    </ligand>
</feature>
<keyword evidence="9 15" id="KW-0808">Transferase</keyword>
<dbReference type="HAMAP" id="MF_01520">
    <property type="entry name" value="IspDF"/>
    <property type="match status" value="1"/>
</dbReference>
<evidence type="ECO:0000256" key="11">
    <source>
        <dbReference type="ARBA" id="ARBA00022723"/>
    </source>
</evidence>
<dbReference type="UniPathway" id="UPA00056">
    <property type="reaction ID" value="UER00093"/>
</dbReference>
<keyword evidence="14 15" id="KW-0511">Multifunctional enzyme</keyword>
<feature type="binding site" evidence="15">
    <location>
        <begin position="337"/>
        <end position="343"/>
    </location>
    <ligand>
        <name>4-CDP-2-C-methyl-D-erythritol 2-phosphate</name>
        <dbReference type="ChEBI" id="CHEBI:57919"/>
    </ligand>
</feature>